<protein>
    <submittedName>
        <fullName evidence="1">Putative ankyrin repeat protein</fullName>
    </submittedName>
</protein>
<accession>H2E9W1</accession>
<dbReference type="SUPFAM" id="SSF140860">
    <property type="entry name" value="Pseudo ankyrin repeat-like"/>
    <property type="match status" value="1"/>
</dbReference>
<sequence length="144" mass="16874">MDKKLIRLQNVIDQYQDGSVLYIVSIPYEDPINITIGMSRRIIFKKNPKILSFNKYIIGESYSLYDITTYQKFGLNIADNKFIVDLACKEDNIDFLKWWISSGIPLHYSENTIKYACQNANIDILNWWFESNLPIIYSETVIDS</sequence>
<name>H2E9W1_9VIRU</name>
<proteinExistence type="predicted"/>
<evidence type="ECO:0000313" key="1">
    <source>
        <dbReference type="EMBL" id="AEX61184.1"/>
    </source>
</evidence>
<dbReference type="EMBL" id="JN885990">
    <property type="protein sequence ID" value="AEX61184.1"/>
    <property type="molecule type" value="Genomic_DNA"/>
</dbReference>
<organism evidence="1">
    <name type="scientific">Megavirus courdo7</name>
    <dbReference type="NCBI Taxonomy" id="1128135"/>
    <lineage>
        <taxon>Viruses</taxon>
        <taxon>Varidnaviria</taxon>
        <taxon>Bamfordvirae</taxon>
        <taxon>Nucleocytoviricota</taxon>
        <taxon>Megaviricetes</taxon>
        <taxon>Imitervirales</taxon>
        <taxon>Mimiviridae</taxon>
        <taxon>Megamimivirinae</taxon>
        <taxon>Megavirus</taxon>
    </lineage>
</organism>
<gene>
    <name evidence="1" type="ORF">c7_L118</name>
</gene>
<reference evidence="1" key="1">
    <citation type="submission" date="2011-10" db="EMBL/GenBank/DDBJ databases">
        <title>Provirophages and transpovirons: unique mobilome of giant viruses.</title>
        <authorList>
            <person name="Desnues C."/>
            <person name="LaScola B."/>
            <person name="Yutin N."/>
            <person name="Fournous G."/>
            <person name="Koonin E."/>
            <person name="Raoult D."/>
        </authorList>
    </citation>
    <scope>NUCLEOTIDE SEQUENCE</scope>
    <source>
        <strain evidence="1">Mv13-c7</strain>
    </source>
</reference>